<dbReference type="AlphaFoldDB" id="A0AAV7X5R4"/>
<name>A0AAV7X5R4_9NEOP</name>
<gene>
    <name evidence="1" type="ORF">ONE63_011424</name>
</gene>
<proteinExistence type="predicted"/>
<evidence type="ECO:0000313" key="1">
    <source>
        <dbReference type="EMBL" id="KAJ1518970.1"/>
    </source>
</evidence>
<reference evidence="1" key="1">
    <citation type="submission" date="2022-12" db="EMBL/GenBank/DDBJ databases">
        <title>Chromosome-level genome assembly of the bean flower thrips Megalurothrips usitatus.</title>
        <authorList>
            <person name="Ma L."/>
            <person name="Liu Q."/>
            <person name="Li H."/>
            <person name="Cai W."/>
        </authorList>
    </citation>
    <scope>NUCLEOTIDE SEQUENCE</scope>
    <source>
        <strain evidence="1">Cailab_2022a</strain>
    </source>
</reference>
<evidence type="ECO:0000313" key="2">
    <source>
        <dbReference type="Proteomes" id="UP001075354"/>
    </source>
</evidence>
<dbReference type="Proteomes" id="UP001075354">
    <property type="component" value="Unassembled WGS sequence"/>
</dbReference>
<sequence>MGNKVTRLPASVIVESGVVPCVTAPINSTLQSMGDKCIEVPKYAVLGEVYLMHPMEYHNSVTNNENECDYEEENEENIPILMTFVEHETKPFTDAEYMIEPSTVIPDDQPLPKDLQELADR</sequence>
<evidence type="ECO:0008006" key="3">
    <source>
        <dbReference type="Google" id="ProtNLM"/>
    </source>
</evidence>
<organism evidence="1 2">
    <name type="scientific">Megalurothrips usitatus</name>
    <name type="common">bean blossom thrips</name>
    <dbReference type="NCBI Taxonomy" id="439358"/>
    <lineage>
        <taxon>Eukaryota</taxon>
        <taxon>Metazoa</taxon>
        <taxon>Ecdysozoa</taxon>
        <taxon>Arthropoda</taxon>
        <taxon>Hexapoda</taxon>
        <taxon>Insecta</taxon>
        <taxon>Pterygota</taxon>
        <taxon>Neoptera</taxon>
        <taxon>Paraneoptera</taxon>
        <taxon>Thysanoptera</taxon>
        <taxon>Terebrantia</taxon>
        <taxon>Thripoidea</taxon>
        <taxon>Thripidae</taxon>
        <taxon>Megalurothrips</taxon>
    </lineage>
</organism>
<keyword evidence="2" id="KW-1185">Reference proteome</keyword>
<comment type="caution">
    <text evidence="1">The sequence shown here is derived from an EMBL/GenBank/DDBJ whole genome shotgun (WGS) entry which is preliminary data.</text>
</comment>
<dbReference type="EMBL" id="JAPTSV010000801">
    <property type="protein sequence ID" value="KAJ1518970.1"/>
    <property type="molecule type" value="Genomic_DNA"/>
</dbReference>
<protein>
    <recommendedName>
        <fullName evidence="3">Reverse transcriptase domain-containing protein</fullName>
    </recommendedName>
</protein>
<accession>A0AAV7X5R4</accession>